<dbReference type="InterPro" id="IPR029069">
    <property type="entry name" value="HotDog_dom_sf"/>
</dbReference>
<evidence type="ECO:0000259" key="1">
    <source>
        <dbReference type="Pfam" id="PF22636"/>
    </source>
</evidence>
<evidence type="ECO:0000313" key="3">
    <source>
        <dbReference type="Proteomes" id="UP000001304"/>
    </source>
</evidence>
<dbReference type="PANTHER" id="PTHR36934">
    <property type="entry name" value="BLR0278 PROTEIN"/>
    <property type="match status" value="1"/>
</dbReference>
<sequence length="125" mass="14155">MLQCGAKLSRRYVVTEQHTAKHLGSGGVEVLSTPSMILFIEETCRLIADENLPQNLTTVGTHIDVYHINPAPKGAEIEVRATLLHVDGRRLVYWAEVWMGNRLIGYGIHERFIVDREKFLEKAKS</sequence>
<keyword evidence="3" id="KW-1185">Reference proteome</keyword>
<proteinExistence type="predicted"/>
<reference evidence="2 3" key="1">
    <citation type="journal article" date="2010" name="Stand. Genomic Sci.">
        <title>Complete genome sequence of Ignisphaera aggregans type strain (AQ1.S1).</title>
        <authorList>
            <person name="Goker M."/>
            <person name="Held B."/>
            <person name="Lapidus A."/>
            <person name="Nolan M."/>
            <person name="Spring S."/>
            <person name="Yasawong M."/>
            <person name="Lucas S."/>
            <person name="Glavina Del Rio T."/>
            <person name="Tice H."/>
            <person name="Cheng J.F."/>
            <person name="Goodwin L."/>
            <person name="Tapia R."/>
            <person name="Pitluck S."/>
            <person name="Liolios K."/>
            <person name="Ivanova N."/>
            <person name="Mavromatis K."/>
            <person name="Mikhailova N."/>
            <person name="Pati A."/>
            <person name="Chen A."/>
            <person name="Palaniappan K."/>
            <person name="Brambilla E."/>
            <person name="Land M."/>
            <person name="Hauser L."/>
            <person name="Chang Y.J."/>
            <person name="Jeffries C.D."/>
            <person name="Brettin T."/>
            <person name="Detter J.C."/>
            <person name="Han C."/>
            <person name="Rohde M."/>
            <person name="Sikorski J."/>
            <person name="Woyke T."/>
            <person name="Bristow J."/>
            <person name="Eisen J.A."/>
            <person name="Markowitz V."/>
            <person name="Hugenholtz P."/>
            <person name="Kyrpides N.C."/>
            <person name="Klenk H.P."/>
        </authorList>
    </citation>
    <scope>NUCLEOTIDE SEQUENCE [LARGE SCALE GENOMIC DNA]</scope>
    <source>
        <strain evidence="3">DSM 17230 / JCM 13409 / AQ1.S1</strain>
    </source>
</reference>
<dbReference type="Proteomes" id="UP000001304">
    <property type="component" value="Chromosome"/>
</dbReference>
<feature type="domain" description="Fluoroacetyl-CoA-specific thioesterase-like" evidence="1">
    <location>
        <begin position="14"/>
        <end position="117"/>
    </location>
</feature>
<gene>
    <name evidence="2" type="ordered locus">Igag_1870</name>
</gene>
<dbReference type="PANTHER" id="PTHR36934:SF1">
    <property type="entry name" value="THIOESTERASE DOMAIN-CONTAINING PROTEIN"/>
    <property type="match status" value="1"/>
</dbReference>
<dbReference type="InterPro" id="IPR054485">
    <property type="entry name" value="FlK-like_dom"/>
</dbReference>
<accession>E0ST04</accession>
<dbReference type="EMBL" id="CP002098">
    <property type="protein sequence ID" value="ADM28665.1"/>
    <property type="molecule type" value="Genomic_DNA"/>
</dbReference>
<dbReference type="AlphaFoldDB" id="E0ST04"/>
<dbReference type="KEGG" id="iag:Igag_1870"/>
<dbReference type="Pfam" id="PF22636">
    <property type="entry name" value="FlK"/>
    <property type="match status" value="1"/>
</dbReference>
<dbReference type="PIRSF" id="PIRSF014972">
    <property type="entry name" value="FlK"/>
    <property type="match status" value="1"/>
</dbReference>
<dbReference type="InterPro" id="IPR025540">
    <property type="entry name" value="FlK"/>
</dbReference>
<dbReference type="Gene3D" id="3.10.129.10">
    <property type="entry name" value="Hotdog Thioesterase"/>
    <property type="match status" value="1"/>
</dbReference>
<organism evidence="2 3">
    <name type="scientific">Ignisphaera aggregans (strain DSM 17230 / JCM 13409 / AQ1.S1)</name>
    <dbReference type="NCBI Taxonomy" id="583356"/>
    <lineage>
        <taxon>Archaea</taxon>
        <taxon>Thermoproteota</taxon>
        <taxon>Thermoprotei</taxon>
        <taxon>Desulfurococcales</taxon>
        <taxon>Desulfurococcaceae</taxon>
        <taxon>Ignisphaera</taxon>
    </lineage>
</organism>
<dbReference type="HOGENOM" id="CLU_119426_0_1_2"/>
<evidence type="ECO:0000313" key="2">
    <source>
        <dbReference type="EMBL" id="ADM28665.1"/>
    </source>
</evidence>
<name>E0ST04_IGNAA</name>
<dbReference type="SUPFAM" id="SSF54637">
    <property type="entry name" value="Thioesterase/thiol ester dehydrase-isomerase"/>
    <property type="match status" value="1"/>
</dbReference>
<dbReference type="BioCyc" id="IAGG583356:GHAH-1859-MONOMER"/>
<protein>
    <submittedName>
        <fullName evidence="2">Thioesterase family protein</fullName>
    </submittedName>
</protein>